<protein>
    <submittedName>
        <fullName evidence="1">Uncharacterized protein</fullName>
    </submittedName>
</protein>
<comment type="caution">
    <text evidence="1">The sequence shown here is derived from an EMBL/GenBank/DDBJ whole genome shotgun (WGS) entry which is preliminary data.</text>
</comment>
<dbReference type="Proteomes" id="UP000683925">
    <property type="component" value="Unassembled WGS sequence"/>
</dbReference>
<sequence length="60" mass="6992">MIRSHIHIKSQFLNFFFHPAVPMRLSIIQCLGDFLTKSNSGSPLINIQFQYYIQTSCFPD</sequence>
<evidence type="ECO:0000313" key="2">
    <source>
        <dbReference type="Proteomes" id="UP000683925"/>
    </source>
</evidence>
<dbReference type="EMBL" id="CAJJDP010000032">
    <property type="protein sequence ID" value="CAD8156759.1"/>
    <property type="molecule type" value="Genomic_DNA"/>
</dbReference>
<accession>A0A8S1U0A5</accession>
<dbReference type="AlphaFoldDB" id="A0A8S1U0A5"/>
<organism evidence="1 2">
    <name type="scientific">Paramecium octaurelia</name>
    <dbReference type="NCBI Taxonomy" id="43137"/>
    <lineage>
        <taxon>Eukaryota</taxon>
        <taxon>Sar</taxon>
        <taxon>Alveolata</taxon>
        <taxon>Ciliophora</taxon>
        <taxon>Intramacronucleata</taxon>
        <taxon>Oligohymenophorea</taxon>
        <taxon>Peniculida</taxon>
        <taxon>Parameciidae</taxon>
        <taxon>Paramecium</taxon>
    </lineage>
</organism>
<gene>
    <name evidence="1" type="ORF">POCTA_138.1.T0320283</name>
</gene>
<evidence type="ECO:0000313" key="1">
    <source>
        <dbReference type="EMBL" id="CAD8156759.1"/>
    </source>
</evidence>
<name>A0A8S1U0A5_PAROT</name>
<keyword evidence="2" id="KW-1185">Reference proteome</keyword>
<reference evidence="1" key="1">
    <citation type="submission" date="2021-01" db="EMBL/GenBank/DDBJ databases">
        <authorList>
            <consortium name="Genoscope - CEA"/>
            <person name="William W."/>
        </authorList>
    </citation>
    <scope>NUCLEOTIDE SEQUENCE</scope>
</reference>
<proteinExistence type="predicted"/>